<organism evidence="1 2">
    <name type="scientific">Botryotinia fuckeliana (strain T4)</name>
    <name type="common">Noble rot fungus</name>
    <name type="synonym">Botrytis cinerea</name>
    <dbReference type="NCBI Taxonomy" id="999810"/>
    <lineage>
        <taxon>Eukaryota</taxon>
        <taxon>Fungi</taxon>
        <taxon>Dikarya</taxon>
        <taxon>Ascomycota</taxon>
        <taxon>Pezizomycotina</taxon>
        <taxon>Leotiomycetes</taxon>
        <taxon>Helotiales</taxon>
        <taxon>Sclerotiniaceae</taxon>
        <taxon>Botrytis</taxon>
    </lineage>
</organism>
<dbReference type="HOGENOM" id="CLU_3377012_0_0_1"/>
<evidence type="ECO:0000313" key="2">
    <source>
        <dbReference type="Proteomes" id="UP000008177"/>
    </source>
</evidence>
<proteinExistence type="predicted"/>
<reference evidence="2" key="1">
    <citation type="journal article" date="2011" name="PLoS Genet.">
        <title>Genomic analysis of the necrotrophic fungal pathogens Sclerotinia sclerotiorum and Botrytis cinerea.</title>
        <authorList>
            <person name="Amselem J."/>
            <person name="Cuomo C.A."/>
            <person name="van Kan J.A."/>
            <person name="Viaud M."/>
            <person name="Benito E.P."/>
            <person name="Couloux A."/>
            <person name="Coutinho P.M."/>
            <person name="de Vries R.P."/>
            <person name="Dyer P.S."/>
            <person name="Fillinger S."/>
            <person name="Fournier E."/>
            <person name="Gout L."/>
            <person name="Hahn M."/>
            <person name="Kohn L."/>
            <person name="Lapalu N."/>
            <person name="Plummer K.M."/>
            <person name="Pradier J.M."/>
            <person name="Quevillon E."/>
            <person name="Sharon A."/>
            <person name="Simon A."/>
            <person name="ten Have A."/>
            <person name="Tudzynski B."/>
            <person name="Tudzynski P."/>
            <person name="Wincker P."/>
            <person name="Andrew M."/>
            <person name="Anthouard V."/>
            <person name="Beever R.E."/>
            <person name="Beffa R."/>
            <person name="Benoit I."/>
            <person name="Bouzid O."/>
            <person name="Brault B."/>
            <person name="Chen Z."/>
            <person name="Choquer M."/>
            <person name="Collemare J."/>
            <person name="Cotton P."/>
            <person name="Danchin E.G."/>
            <person name="Da Silva C."/>
            <person name="Gautier A."/>
            <person name="Giraud C."/>
            <person name="Giraud T."/>
            <person name="Gonzalez C."/>
            <person name="Grossetete S."/>
            <person name="Guldener U."/>
            <person name="Henrissat B."/>
            <person name="Howlett B.J."/>
            <person name="Kodira C."/>
            <person name="Kretschmer M."/>
            <person name="Lappartient A."/>
            <person name="Leroch M."/>
            <person name="Levis C."/>
            <person name="Mauceli E."/>
            <person name="Neuveglise C."/>
            <person name="Oeser B."/>
            <person name="Pearson M."/>
            <person name="Poulain J."/>
            <person name="Poussereau N."/>
            <person name="Quesneville H."/>
            <person name="Rascle C."/>
            <person name="Schumacher J."/>
            <person name="Segurens B."/>
            <person name="Sexton A."/>
            <person name="Silva E."/>
            <person name="Sirven C."/>
            <person name="Soanes D.M."/>
            <person name="Talbot N.J."/>
            <person name="Templeton M."/>
            <person name="Yandava C."/>
            <person name="Yarden O."/>
            <person name="Zeng Q."/>
            <person name="Rollins J.A."/>
            <person name="Lebrun M.H."/>
            <person name="Dickman M."/>
        </authorList>
    </citation>
    <scope>NUCLEOTIDE SEQUENCE [LARGE SCALE GENOMIC DNA]</scope>
    <source>
        <strain evidence="2">T4</strain>
    </source>
</reference>
<evidence type="ECO:0000313" key="1">
    <source>
        <dbReference type="EMBL" id="CCD52405.1"/>
    </source>
</evidence>
<dbReference type="AlphaFoldDB" id="G2YLA7"/>
<gene>
    <name evidence="1" type="ORF">BofuT4_uP076980.1</name>
</gene>
<dbReference type="Proteomes" id="UP000008177">
    <property type="component" value="Unplaced contigs"/>
</dbReference>
<accession>G2YLA7</accession>
<dbReference type="EMBL" id="FQ790343">
    <property type="protein sequence ID" value="CCD52405.1"/>
    <property type="molecule type" value="Genomic_DNA"/>
</dbReference>
<dbReference type="InParanoid" id="G2YLA7"/>
<name>G2YLA7_BOTF4</name>
<sequence>MTCDSGDLTDFYINLEYIVKNCTVFDSHIQPVQE</sequence>
<protein>
    <submittedName>
        <fullName evidence="1">Uncharacterized protein</fullName>
    </submittedName>
</protein>